<organism evidence="2">
    <name type="scientific">Streptomyces sp. JL1001</name>
    <dbReference type="NCBI Taxonomy" id="3078227"/>
    <lineage>
        <taxon>Bacteria</taxon>
        <taxon>Bacillati</taxon>
        <taxon>Actinomycetota</taxon>
        <taxon>Actinomycetes</taxon>
        <taxon>Kitasatosporales</taxon>
        <taxon>Streptomycetaceae</taxon>
        <taxon>Streptomyces</taxon>
    </lineage>
</organism>
<feature type="region of interest" description="Disordered" evidence="1">
    <location>
        <begin position="29"/>
        <end position="87"/>
    </location>
</feature>
<evidence type="ECO:0000256" key="1">
    <source>
        <dbReference type="SAM" id="MobiDB-lite"/>
    </source>
</evidence>
<feature type="region of interest" description="Disordered" evidence="1">
    <location>
        <begin position="153"/>
        <end position="244"/>
    </location>
</feature>
<evidence type="ECO:0000313" key="2">
    <source>
        <dbReference type="EMBL" id="XCN16982.1"/>
    </source>
</evidence>
<proteinExistence type="predicted"/>
<accession>A0AAU8KPI6</accession>
<feature type="compositionally biased region" description="Gly residues" evidence="1">
    <location>
        <begin position="155"/>
        <end position="165"/>
    </location>
</feature>
<reference evidence="2" key="1">
    <citation type="submission" date="2023-10" db="EMBL/GenBank/DDBJ databases">
        <title>Complete genome sequence of Streptomyces sp. JL1001.</title>
        <authorList>
            <person name="Jiang L."/>
        </authorList>
    </citation>
    <scope>NUCLEOTIDE SEQUENCE</scope>
    <source>
        <strain evidence="2">JL1001</strain>
    </source>
</reference>
<protein>
    <submittedName>
        <fullName evidence="2">Uncharacterized protein</fullName>
    </submittedName>
</protein>
<dbReference type="RefSeq" id="WP_354598061.1">
    <property type="nucleotide sequence ID" value="NZ_CP136798.1"/>
</dbReference>
<dbReference type="AlphaFoldDB" id="A0AAU8KPI6"/>
<dbReference type="EMBL" id="CP136798">
    <property type="protein sequence ID" value="XCN16982.1"/>
    <property type="molecule type" value="Genomic_DNA"/>
</dbReference>
<name>A0AAU8KPI6_9ACTN</name>
<sequence>MTGGTGEGVAERWTAVPAAVAEAAACPAPAWASADPGCATSRRQVAATTGRDEPPPVATGGPENPSADPVLMLRGRSGSRVRARRPLGESVEVDAGAVPPEPCVVAVRSRGMGRMRTGDGGAVVTAERWTGAGPDGSAGPLVAAGADLTGIAAGSLGGDGAGTGTVGPEPGVAAGPGPGARSAFGGVTADGRSPSSGAPPPSRAVGGSEGSGAPIPPRTRAEASGPGAGARCTEGEGSDGFDDG</sequence>
<gene>
    <name evidence="2" type="ORF">R1Y80_26605</name>
</gene>
<feature type="compositionally biased region" description="Low complexity" evidence="1">
    <location>
        <begin position="166"/>
        <end position="196"/>
    </location>
</feature>